<evidence type="ECO:0000256" key="1">
    <source>
        <dbReference type="ARBA" id="ARBA00008894"/>
    </source>
</evidence>
<dbReference type="PANTHER" id="PTHR33463">
    <property type="entry name" value="NB-ARC DOMAIN-CONTAINING PROTEIN-RELATED"/>
    <property type="match status" value="1"/>
</dbReference>
<dbReference type="Gene3D" id="3.40.50.300">
    <property type="entry name" value="P-loop containing nucleotide triphosphate hydrolases"/>
    <property type="match status" value="1"/>
</dbReference>
<dbReference type="InterPro" id="IPR057135">
    <property type="entry name" value="At4g27190-like_LRR"/>
</dbReference>
<keyword evidence="6" id="KW-0175">Coiled coil</keyword>
<protein>
    <recommendedName>
        <fullName evidence="8">AAA+ ATPase domain-containing protein</fullName>
    </recommendedName>
</protein>
<accession>A0ABU6WGR9</accession>
<evidence type="ECO:0000256" key="5">
    <source>
        <dbReference type="ARBA" id="ARBA00022840"/>
    </source>
</evidence>
<name>A0ABU6WGR9_9FABA</name>
<dbReference type="Gene3D" id="3.80.10.10">
    <property type="entry name" value="Ribonuclease Inhibitor"/>
    <property type="match status" value="7"/>
</dbReference>
<dbReference type="PANTHER" id="PTHR33463:SF196">
    <property type="entry name" value="NB-ARC DOMAIN DISEASE RESISTANCE PROTEIN"/>
    <property type="match status" value="1"/>
</dbReference>
<evidence type="ECO:0000313" key="9">
    <source>
        <dbReference type="EMBL" id="MED6184078.1"/>
    </source>
</evidence>
<comment type="caution">
    <text evidence="9">The sequence shown here is derived from an EMBL/GenBank/DDBJ whole genome shotgun (WGS) entry which is preliminary data.</text>
</comment>
<evidence type="ECO:0000313" key="10">
    <source>
        <dbReference type="Proteomes" id="UP001341840"/>
    </source>
</evidence>
<gene>
    <name evidence="9" type="ORF">PIB30_043928</name>
</gene>
<dbReference type="SMART" id="SM00382">
    <property type="entry name" value="AAA"/>
    <property type="match status" value="1"/>
</dbReference>
<dbReference type="SUPFAM" id="SSF52058">
    <property type="entry name" value="L domain-like"/>
    <property type="match status" value="4"/>
</dbReference>
<keyword evidence="3" id="KW-0547">Nucleotide-binding</keyword>
<keyword evidence="2" id="KW-0677">Repeat</keyword>
<dbReference type="InterPro" id="IPR003593">
    <property type="entry name" value="AAA+_ATPase"/>
</dbReference>
<dbReference type="InterPro" id="IPR032675">
    <property type="entry name" value="LRR_dom_sf"/>
</dbReference>
<keyword evidence="4" id="KW-0611">Plant defense</keyword>
<dbReference type="Proteomes" id="UP001341840">
    <property type="component" value="Unassembled WGS sequence"/>
</dbReference>
<keyword evidence="5" id="KW-0067">ATP-binding</keyword>
<dbReference type="Gene3D" id="1.10.8.430">
    <property type="entry name" value="Helical domain of apoptotic protease-activating factors"/>
    <property type="match status" value="1"/>
</dbReference>
<dbReference type="Pfam" id="PF23598">
    <property type="entry name" value="LRR_14"/>
    <property type="match status" value="1"/>
</dbReference>
<keyword evidence="10" id="KW-1185">Reference proteome</keyword>
<feature type="domain" description="AAA+ ATPase" evidence="8">
    <location>
        <begin position="174"/>
        <end position="378"/>
    </location>
</feature>
<dbReference type="InterPro" id="IPR050905">
    <property type="entry name" value="Plant_NBS-LRR"/>
</dbReference>
<dbReference type="PRINTS" id="PR00364">
    <property type="entry name" value="DISEASERSIST"/>
</dbReference>
<feature type="compositionally biased region" description="Basic and acidic residues" evidence="7">
    <location>
        <begin position="291"/>
        <end position="306"/>
    </location>
</feature>
<evidence type="ECO:0000259" key="8">
    <source>
        <dbReference type="SMART" id="SM00382"/>
    </source>
</evidence>
<dbReference type="InterPro" id="IPR027417">
    <property type="entry name" value="P-loop_NTPase"/>
</dbReference>
<evidence type="ECO:0000256" key="6">
    <source>
        <dbReference type="SAM" id="Coils"/>
    </source>
</evidence>
<reference evidence="9 10" key="1">
    <citation type="journal article" date="2023" name="Plants (Basel)">
        <title>Bridging the Gap: Combining Genomics and Transcriptomics Approaches to Understand Stylosanthes scabra, an Orphan Legume from the Brazilian Caatinga.</title>
        <authorList>
            <person name="Ferreira-Neto J.R.C."/>
            <person name="da Silva M.D."/>
            <person name="Binneck E."/>
            <person name="de Melo N.F."/>
            <person name="da Silva R.H."/>
            <person name="de Melo A.L.T.M."/>
            <person name="Pandolfi V."/>
            <person name="Bustamante F.O."/>
            <person name="Brasileiro-Vidal A.C."/>
            <person name="Benko-Iseppon A.M."/>
        </authorList>
    </citation>
    <scope>NUCLEOTIDE SEQUENCE [LARGE SCALE GENOMIC DNA]</scope>
    <source>
        <tissue evidence="9">Leaves</tissue>
    </source>
</reference>
<sequence length="2147" mass="244297">MAFLTPPLPGWIVNLATTILKEELNKFREYDDNVKNLKEEIKNLKNARQKVDDRAREDEIRHGREIYDDVIKWLSKAQLIISEYEKFDEDDNRARAGCFVGFPLNLLAWYSLCQKAIKLKGEVETLLKDGKFDIISRSRGPPKVALALSNVDFQSFGSRKAAMENIIKALKGLSARMIGVYGLSGVGKTTLVMEAVNRVQNDQKTPKLFDVVIMANLTKTPDIRKIQGQIADMLWMKLEEESEEGRASRIRERLKNEKESTLIILDDICATVDLNILGIPWESGDGNQKNPKGEKSLGPKAPDKNNSKQQPPSALDAMLVQKGTGADAAVASTSSSSPVLTPEERYKGCKVLLISEVEQVLNQMEVRSLVHVDVLDENEANTLFNKMAGIGYKNSEFGEFPAQIVKRCDRLPMSIVTIAKALKNRTPSFWENTLKKLETQTLARTPEHSTRMIYDLLESEELQMTFLLCAFMGNDALISELVRLCIGLGFLDLQGIYTARDARTSVQIMLMKLRESNLLSNSYSSDRFTMQNLVRNAAFSIASKEKPMLMLTKRKIDEWPDDDELNRYVAISLRHCDLAEGITKKMACNKIKILEVKNNDPHLTLPNEFFKQMEELKVLILTGVHLSPLDSSMECLTKLRMLCIEHCTLIPSKKKSNSGKESSLSEELGVIEKLKNLRILSFSGSNIECLPVELGNLSKLQTLDISNCPKLTVIPPNVISRLTSLEELYMRKTPIQWPKVINGGENYKSKKASLSELGGLNQLTNLDIQIQSVDHLSENLFFDKLSSYKIVIGSSSRYLEKGFKMPEKHELSRFLAIHQKGGIPIHSHKGIKMLFERVEYLLLGKLTGIEDIFYDLNLKGFPHLKELAIRNNHHIQFLVKSPPELGHQHPDEKAFVILETLELYKVAKMKKICFSSRSLSKPSFENLKTIKISCCENLECLFSISMLELLTALETIQASDCGSLEEIIVDEITDGDESKIQKLQPLKLRTLTLQSLPKFIGFDPISPRENTKILFNEKVDVSKLERIELRSIQIQKIWNDRSSNFENLIHLDVSGCHNLTYLLPYSMARNLKKLQSLYVSECDQMKNIFVFPDGPVKVAKDVSFPNLKNIKLSSMSSLKKIWNLNDPRRAVDMFEKLETLVIENCKILVSVFDQDMRGMFQGLSRLTVTNCGSIKTIFDLADDQNRTELQDVHLESLPKLEKIFKGTLQLKSLQNMTVHDCEILENIFPFSVAAERQLEKLQCLVVSDCSKLKGIVAASRDTSRENNRAIKPDKLVFPELTSIKISNLPKFENFCPGHCELKCEKLDDVSIKGCGKHELFREEANQATTSATNEEEATASATNGEADRSAQRKPLFLEEVMNQLKSMHIELQHISSSFTHYRLDKLEVLGLSQLRDTEILYNFLHSSPNLNSLWLDLCFFYKLVEPENKSPGDGIGIKGVVPKLKTLKLTNLHYLKEIGFEHDPILQRIESLILENCPSLETIVPSKESVCFTFLTKLEVVDCKSMKYLMPLSTAKSLGQLVSMKVTNCKSLEEIIIVSDHQGGEESEKEPKIVFKQMQSLELVSLKNLTSFCSSKSFTLEFPLLEKFVASACPKMKKFSGKDIKTAPTILQKVYFVPDEEKRLCWEGDLPATIDHIYKNQKYFEGMDKISVSEHSVLEERWKTENALDKGWFYSLKILTVERCKFESRAIPWFVLRYLNSLKELKVRKCLNITSIFEMDEKHIIKGTLFQLEKLTLEALPNVTHVWCQLDKQKESCFQNLQQVTVNSCGKLKALFPVALATNLKKLEQLEVYDCDELREIVENAELGDTELSCVFSCLVQLKLYNLPRLTHFYDGNFTLECHKLNTLDLFNCNKFELFHHKPSSESESRPSIVRPSTNIKDISKVEVLSMKSKDTSVLYSWLQGSENDKLEYLRALRLDFDDEGDSKYSTSAFEILKRTAKLEKIIIINSTSHEKIPFLPQNSSNGQDRFLEQLESLVLFFLFKLSSFKGLESLSKLQQLYIYQCPHLEIIEQYPPNLKVLYVEGCHRLQYLFISSAARTLKHLEKLQVQDCKSLKDIVRKGPEDGTTTEEIIFERLRIIWLENLESLECFYSGNAASKLPSLDQAAIWKCPKMTIFSQELSDVKFSIPINSAEGTQFSNQVASSE</sequence>
<dbReference type="Pfam" id="PF00931">
    <property type="entry name" value="NB-ARC"/>
    <property type="match status" value="1"/>
</dbReference>
<dbReference type="InterPro" id="IPR042197">
    <property type="entry name" value="Apaf_helical"/>
</dbReference>
<evidence type="ECO:0000256" key="3">
    <source>
        <dbReference type="ARBA" id="ARBA00022741"/>
    </source>
</evidence>
<evidence type="ECO:0000256" key="4">
    <source>
        <dbReference type="ARBA" id="ARBA00022821"/>
    </source>
</evidence>
<proteinExistence type="inferred from homology"/>
<dbReference type="SUPFAM" id="SSF52047">
    <property type="entry name" value="RNI-like"/>
    <property type="match status" value="1"/>
</dbReference>
<dbReference type="Pfam" id="PF23247">
    <property type="entry name" value="LRR_RPS2"/>
    <property type="match status" value="6"/>
</dbReference>
<dbReference type="SUPFAM" id="SSF52540">
    <property type="entry name" value="P-loop containing nucleoside triphosphate hydrolases"/>
    <property type="match status" value="1"/>
</dbReference>
<feature type="region of interest" description="Disordered" evidence="7">
    <location>
        <begin position="1325"/>
        <end position="1349"/>
    </location>
</feature>
<feature type="compositionally biased region" description="Low complexity" evidence="7">
    <location>
        <begin position="1325"/>
        <end position="1344"/>
    </location>
</feature>
<dbReference type="EMBL" id="JASCZI010181501">
    <property type="protein sequence ID" value="MED6184078.1"/>
    <property type="molecule type" value="Genomic_DNA"/>
</dbReference>
<evidence type="ECO:0000256" key="2">
    <source>
        <dbReference type="ARBA" id="ARBA00022737"/>
    </source>
</evidence>
<organism evidence="9 10">
    <name type="scientific">Stylosanthes scabra</name>
    <dbReference type="NCBI Taxonomy" id="79078"/>
    <lineage>
        <taxon>Eukaryota</taxon>
        <taxon>Viridiplantae</taxon>
        <taxon>Streptophyta</taxon>
        <taxon>Embryophyta</taxon>
        <taxon>Tracheophyta</taxon>
        <taxon>Spermatophyta</taxon>
        <taxon>Magnoliopsida</taxon>
        <taxon>eudicotyledons</taxon>
        <taxon>Gunneridae</taxon>
        <taxon>Pentapetalae</taxon>
        <taxon>rosids</taxon>
        <taxon>fabids</taxon>
        <taxon>Fabales</taxon>
        <taxon>Fabaceae</taxon>
        <taxon>Papilionoideae</taxon>
        <taxon>50 kb inversion clade</taxon>
        <taxon>dalbergioids sensu lato</taxon>
        <taxon>Dalbergieae</taxon>
        <taxon>Pterocarpus clade</taxon>
        <taxon>Stylosanthes</taxon>
    </lineage>
</organism>
<feature type="region of interest" description="Disordered" evidence="7">
    <location>
        <begin position="281"/>
        <end position="312"/>
    </location>
</feature>
<evidence type="ECO:0000256" key="7">
    <source>
        <dbReference type="SAM" id="MobiDB-lite"/>
    </source>
</evidence>
<feature type="coiled-coil region" evidence="6">
    <location>
        <begin position="20"/>
        <end position="61"/>
    </location>
</feature>
<dbReference type="InterPro" id="IPR002182">
    <property type="entry name" value="NB-ARC"/>
</dbReference>
<dbReference type="InterPro" id="IPR055414">
    <property type="entry name" value="LRR_R13L4/SHOC2-like"/>
</dbReference>
<comment type="similarity">
    <text evidence="1">Belongs to the disease resistance NB-LRR family.</text>
</comment>